<name>A0A168A1U8_9HYPO</name>
<evidence type="ECO:0000313" key="3">
    <source>
        <dbReference type="EMBL" id="KZZ93364.1"/>
    </source>
</evidence>
<dbReference type="Gene3D" id="1.20.910.10">
    <property type="entry name" value="Heme oxygenase-like"/>
    <property type="match status" value="1"/>
</dbReference>
<dbReference type="FunFam" id="1.20.910.10:FF:000003">
    <property type="entry name" value="Hydroxymethylpyrimidine/phosphomethylpyrimidine kinase THI20"/>
    <property type="match status" value="1"/>
</dbReference>
<dbReference type="InterPro" id="IPR004305">
    <property type="entry name" value="Thiaminase-2/PQQC"/>
</dbReference>
<protein>
    <submittedName>
        <fullName evidence="3">Phosphomethylpyrimidine kinase type-1</fullName>
    </submittedName>
</protein>
<dbReference type="InterPro" id="IPR013749">
    <property type="entry name" value="PM/HMP-P_kinase-1"/>
</dbReference>
<dbReference type="STRING" id="1081109.A0A168A1U8"/>
<dbReference type="Pfam" id="PF03070">
    <property type="entry name" value="TENA_THI-4"/>
    <property type="match status" value="2"/>
</dbReference>
<dbReference type="InterPro" id="IPR016084">
    <property type="entry name" value="Haem_Oase-like_multi-hlx"/>
</dbReference>
<proteinExistence type="predicted"/>
<dbReference type="GO" id="GO:0009228">
    <property type="term" value="P:thiamine biosynthetic process"/>
    <property type="evidence" value="ECO:0007669"/>
    <property type="project" value="InterPro"/>
</dbReference>
<dbReference type="SUPFAM" id="SSF48613">
    <property type="entry name" value="Heme oxygenase-like"/>
    <property type="match status" value="1"/>
</dbReference>
<dbReference type="SUPFAM" id="SSF53613">
    <property type="entry name" value="Ribokinase-like"/>
    <property type="match status" value="1"/>
</dbReference>
<keyword evidence="3" id="KW-0808">Transferase</keyword>
<dbReference type="Pfam" id="PF08543">
    <property type="entry name" value="Phos_pyr_kin"/>
    <property type="match status" value="1"/>
</dbReference>
<dbReference type="PANTHER" id="PTHR20858:SF17">
    <property type="entry name" value="HYDROXYMETHYLPYRIMIDINE_PHOSPHOMETHYLPYRIMIDINE KINASE THI20-RELATED"/>
    <property type="match status" value="1"/>
</dbReference>
<comment type="caution">
    <text evidence="3">The sequence shown here is derived from an EMBL/GenBank/DDBJ whole genome shotgun (WGS) entry which is preliminary data.</text>
</comment>
<dbReference type="GO" id="GO:0005829">
    <property type="term" value="C:cytosol"/>
    <property type="evidence" value="ECO:0007669"/>
    <property type="project" value="TreeGrafter"/>
</dbReference>
<accession>A0A168A1U8</accession>
<dbReference type="GO" id="GO:0008972">
    <property type="term" value="F:phosphomethylpyrimidine kinase activity"/>
    <property type="evidence" value="ECO:0007669"/>
    <property type="project" value="InterPro"/>
</dbReference>
<dbReference type="PANTHER" id="PTHR20858">
    <property type="entry name" value="PHOSPHOMETHYLPYRIMIDINE KINASE"/>
    <property type="match status" value="1"/>
</dbReference>
<dbReference type="InterPro" id="IPR004399">
    <property type="entry name" value="HMP/HMP-P_kinase_dom"/>
</dbReference>
<dbReference type="EMBL" id="AZGY01000013">
    <property type="protein sequence ID" value="KZZ93364.1"/>
    <property type="molecule type" value="Genomic_DNA"/>
</dbReference>
<dbReference type="OrthoDB" id="10028886at2759"/>
<dbReference type="Gene3D" id="3.40.1190.20">
    <property type="match status" value="1"/>
</dbReference>
<organism evidence="3 4">
    <name type="scientific">Moelleriella libera RCEF 2490</name>
    <dbReference type="NCBI Taxonomy" id="1081109"/>
    <lineage>
        <taxon>Eukaryota</taxon>
        <taxon>Fungi</taxon>
        <taxon>Dikarya</taxon>
        <taxon>Ascomycota</taxon>
        <taxon>Pezizomycotina</taxon>
        <taxon>Sordariomycetes</taxon>
        <taxon>Hypocreomycetidae</taxon>
        <taxon>Hypocreales</taxon>
        <taxon>Clavicipitaceae</taxon>
        <taxon>Moelleriella</taxon>
    </lineage>
</organism>
<sequence>MTSTTALTAQNTTGVKSIHVIPSSFVQQQVEACLDDIGADVVKTGMLASASTIEMVANQVVKYKVASLVVDPVMVSTSGSQLLPQEAVKELSRHLLPITTVLTPNIPEAKLILTENGASIDHQISSVSDIERMALQLQALGPKWVLVKGGHLPFRLDMTVAQSEEEKKLILDVLVGPNGQILRMESPYQASTTAISAGISKGSDVATAVRTACRYVEAAIRTAPKFGYGNGPLDHFHSLQSLPFSPGYFIEYLLQRSDVRPVWDKYVHHPFVYAMGDGSLPLDSFKDYIIQDYLFLFCRASALAAYKAKNLPDITTSNQMAANNILELKLHVDYCATFGISEQQVQATEEHRGKPIILTACQRRNTNAIAACTAYTRYCLDVGQSEDWFALQMALAPCLLGYGAVAKMLHAHPATKRDESNVYWPWIQNYVADDYLEAVRHGSAPSFVNASLIGIRVEELLEKHSRLQSPNRIEELVKIFIQATNMEIGFWDMFPYK</sequence>
<dbReference type="Proteomes" id="UP000078544">
    <property type="component" value="Unassembled WGS sequence"/>
</dbReference>
<feature type="domain" description="Pyridoxamine kinase/Phosphomethylpyrimidine kinase" evidence="2">
    <location>
        <begin position="1"/>
        <end position="234"/>
    </location>
</feature>
<dbReference type="InterPro" id="IPR029056">
    <property type="entry name" value="Ribokinase-like"/>
</dbReference>
<evidence type="ECO:0000259" key="1">
    <source>
        <dbReference type="Pfam" id="PF03070"/>
    </source>
</evidence>
<reference evidence="3 4" key="1">
    <citation type="journal article" date="2016" name="Genome Biol. Evol.">
        <title>Divergent and convergent evolution of fungal pathogenicity.</title>
        <authorList>
            <person name="Shang Y."/>
            <person name="Xiao G."/>
            <person name="Zheng P."/>
            <person name="Cen K."/>
            <person name="Zhan S."/>
            <person name="Wang C."/>
        </authorList>
    </citation>
    <scope>NUCLEOTIDE SEQUENCE [LARGE SCALE GENOMIC DNA]</scope>
    <source>
        <strain evidence="3 4">RCEF 2490</strain>
    </source>
</reference>
<keyword evidence="3" id="KW-0418">Kinase</keyword>
<evidence type="ECO:0000259" key="2">
    <source>
        <dbReference type="Pfam" id="PF08543"/>
    </source>
</evidence>
<dbReference type="CDD" id="cd01169">
    <property type="entry name" value="HMPP_kinase"/>
    <property type="match status" value="1"/>
</dbReference>
<keyword evidence="4" id="KW-1185">Reference proteome</keyword>
<dbReference type="AlphaFoldDB" id="A0A168A1U8"/>
<dbReference type="GO" id="GO:0008902">
    <property type="term" value="F:hydroxymethylpyrimidine kinase activity"/>
    <property type="evidence" value="ECO:0007669"/>
    <property type="project" value="TreeGrafter"/>
</dbReference>
<feature type="domain" description="Thiaminase-2/PQQC" evidence="1">
    <location>
        <begin position="257"/>
        <end position="350"/>
    </location>
</feature>
<feature type="domain" description="Thiaminase-2/PQQC" evidence="1">
    <location>
        <begin position="364"/>
        <end position="493"/>
    </location>
</feature>
<evidence type="ECO:0000313" key="4">
    <source>
        <dbReference type="Proteomes" id="UP000078544"/>
    </source>
</evidence>
<gene>
    <name evidence="3" type="ORF">AAL_05749</name>
</gene>
<dbReference type="CDD" id="cd19367">
    <property type="entry name" value="TenA_C_ScTHI20-like"/>
    <property type="match status" value="1"/>
</dbReference>